<evidence type="ECO:0000256" key="11">
    <source>
        <dbReference type="SAM" id="Phobius"/>
    </source>
</evidence>
<evidence type="ECO:0000256" key="3">
    <source>
        <dbReference type="ARBA" id="ARBA00012949"/>
    </source>
</evidence>
<feature type="transmembrane region" description="Helical" evidence="11">
    <location>
        <begin position="93"/>
        <end position="112"/>
    </location>
</feature>
<accession>W7Q7E5</accession>
<feature type="domain" description="Heme-copper oxidase subunit III family profile" evidence="12">
    <location>
        <begin position="5"/>
        <end position="294"/>
    </location>
</feature>
<reference evidence="13 14" key="1">
    <citation type="journal article" date="2014" name="Genome Announc.">
        <title>Draft Genome Sequence of the Agar-Degrading Bacterium Catenovulum sp. Strain DS-2, Isolated from Intestines of Haliotis diversicolor.</title>
        <authorList>
            <person name="Shan D."/>
            <person name="Li X."/>
            <person name="Gu Z."/>
            <person name="Wei G."/>
            <person name="Gao Z."/>
            <person name="Shao Z."/>
        </authorList>
    </citation>
    <scope>NUCLEOTIDE SEQUENCE [LARGE SCALE GENOMIC DNA]</scope>
    <source>
        <strain evidence="13 14">DS-2</strain>
    </source>
</reference>
<evidence type="ECO:0000256" key="2">
    <source>
        <dbReference type="ARBA" id="ARBA00010581"/>
    </source>
</evidence>
<dbReference type="InterPro" id="IPR013833">
    <property type="entry name" value="Cyt_c_oxidase_su3_a-hlx"/>
</dbReference>
<dbReference type="RefSeq" id="WP_035015919.1">
    <property type="nucleotide sequence ID" value="NZ_ARZY01000039.1"/>
</dbReference>
<dbReference type="AlphaFoldDB" id="W7Q7E5"/>
<evidence type="ECO:0000256" key="8">
    <source>
        <dbReference type="ARBA" id="ARBA00031400"/>
    </source>
</evidence>
<evidence type="ECO:0000256" key="4">
    <source>
        <dbReference type="ARBA" id="ARBA00022692"/>
    </source>
</evidence>
<dbReference type="OrthoDB" id="9810850at2"/>
<dbReference type="Proteomes" id="UP000019276">
    <property type="component" value="Unassembled WGS sequence"/>
</dbReference>
<dbReference type="GO" id="GO:0019646">
    <property type="term" value="P:aerobic electron transport chain"/>
    <property type="evidence" value="ECO:0007669"/>
    <property type="project" value="InterPro"/>
</dbReference>
<keyword evidence="6 11" id="KW-1133">Transmembrane helix</keyword>
<dbReference type="GO" id="GO:0005886">
    <property type="term" value="C:plasma membrane"/>
    <property type="evidence" value="ECO:0007669"/>
    <property type="project" value="UniProtKB-SubCell"/>
</dbReference>
<evidence type="ECO:0000256" key="9">
    <source>
        <dbReference type="ARBA" id="ARBA00031625"/>
    </source>
</evidence>
<feature type="transmembrane region" description="Helical" evidence="11">
    <location>
        <begin position="20"/>
        <end position="40"/>
    </location>
</feature>
<sequence length="294" mass="33107">MSQTEHSEYYVPAQSPWPILGAFAFFLIAVGSGTLVAQIGKTGEAGWGQWVLIVGIVAILAMLVGWFRDQIIESRTGLHSHQLGVSYRQGMSWFIFSEVMFFAAFFGALFYARLISVPWLGGASNNEMTNLVLWPDFQAMWPLTTTPDGTTTQAMGPMGLPLINTIILVISSVTIHFAHVGLEHNKRKQLANMLLLTIVLGCIFLFLQVEEYIHAYRDLGLKLDSGVYGNTFFLLTGFHGMHVTLGTLFLIVMWLRVLKGHFTPDNHFAFQAASWYWHFVDVVWLCLFVFVYVL</sequence>
<dbReference type="PATRIC" id="fig|1328313.3.peg.3294"/>
<evidence type="ECO:0000259" key="12">
    <source>
        <dbReference type="PROSITE" id="PS50253"/>
    </source>
</evidence>
<keyword evidence="5" id="KW-1278">Translocase</keyword>
<dbReference type="PROSITE" id="PS50253">
    <property type="entry name" value="COX3"/>
    <property type="match status" value="1"/>
</dbReference>
<feature type="transmembrane region" description="Helical" evidence="11">
    <location>
        <begin position="46"/>
        <end position="67"/>
    </location>
</feature>
<dbReference type="FunFam" id="1.20.120.80:FF:000003">
    <property type="entry name" value="Cytochrome c oxidase subunit 3"/>
    <property type="match status" value="1"/>
</dbReference>
<evidence type="ECO:0000313" key="13">
    <source>
        <dbReference type="EMBL" id="EWH08694.1"/>
    </source>
</evidence>
<dbReference type="InterPro" id="IPR000298">
    <property type="entry name" value="Cyt_c_oxidase-like_su3"/>
</dbReference>
<dbReference type="eggNOG" id="COG1845">
    <property type="taxonomic scope" value="Bacteria"/>
</dbReference>
<keyword evidence="14" id="KW-1185">Reference proteome</keyword>
<comment type="subcellular location">
    <subcellularLocation>
        <location evidence="10">Cell membrane</location>
        <topology evidence="10">Multi-pass membrane protein</topology>
    </subcellularLocation>
    <subcellularLocation>
        <location evidence="1">Membrane</location>
        <topology evidence="1">Multi-pass membrane protein</topology>
    </subcellularLocation>
</comment>
<dbReference type="EC" id="7.1.1.9" evidence="3"/>
<dbReference type="Pfam" id="PF00510">
    <property type="entry name" value="COX3"/>
    <property type="match status" value="1"/>
</dbReference>
<dbReference type="InterPro" id="IPR024791">
    <property type="entry name" value="Cyt_c/ubiquinol_Oxase_su3"/>
</dbReference>
<keyword evidence="4 10" id="KW-0812">Transmembrane</keyword>
<dbReference type="PANTHER" id="PTHR11403:SF7">
    <property type="entry name" value="CYTOCHROME C OXIDASE SUBUNIT 3"/>
    <property type="match status" value="1"/>
</dbReference>
<gene>
    <name evidence="13" type="ORF">DS2_16119</name>
</gene>
<feature type="transmembrane region" description="Helical" evidence="11">
    <location>
        <begin position="190"/>
        <end position="207"/>
    </location>
</feature>
<dbReference type="InterPro" id="IPR035973">
    <property type="entry name" value="Cyt_c_oxidase_su3-like_sf"/>
</dbReference>
<protein>
    <recommendedName>
        <fullName evidence="3">cytochrome-c oxidase</fullName>
        <ecNumber evidence="3">7.1.1.9</ecNumber>
    </recommendedName>
    <alternativeName>
        <fullName evidence="8">Cytochrome aa3 subunit 3</fullName>
    </alternativeName>
    <alternativeName>
        <fullName evidence="9">Cytochrome c oxidase polypeptide III</fullName>
    </alternativeName>
</protein>
<evidence type="ECO:0000256" key="10">
    <source>
        <dbReference type="RuleBase" id="RU003376"/>
    </source>
</evidence>
<feature type="transmembrane region" description="Helical" evidence="11">
    <location>
        <begin position="227"/>
        <end position="255"/>
    </location>
</feature>
<evidence type="ECO:0000256" key="6">
    <source>
        <dbReference type="ARBA" id="ARBA00022989"/>
    </source>
</evidence>
<comment type="caution">
    <text evidence="13">The sequence shown here is derived from an EMBL/GenBank/DDBJ whole genome shotgun (WGS) entry which is preliminary data.</text>
</comment>
<dbReference type="SUPFAM" id="SSF81452">
    <property type="entry name" value="Cytochrome c oxidase subunit III-like"/>
    <property type="match status" value="1"/>
</dbReference>
<dbReference type="InterPro" id="IPR033945">
    <property type="entry name" value="Cyt_c_oxase_su3_dom"/>
</dbReference>
<comment type="similarity">
    <text evidence="2 10">Belongs to the cytochrome c oxidase subunit 3 family.</text>
</comment>
<dbReference type="EMBL" id="ARZY01000039">
    <property type="protein sequence ID" value="EWH08694.1"/>
    <property type="molecule type" value="Genomic_DNA"/>
</dbReference>
<evidence type="ECO:0000256" key="7">
    <source>
        <dbReference type="ARBA" id="ARBA00023136"/>
    </source>
</evidence>
<dbReference type="CDD" id="cd01665">
    <property type="entry name" value="Cyt_c_Oxidase_III"/>
    <property type="match status" value="1"/>
</dbReference>
<dbReference type="Gene3D" id="1.10.287.70">
    <property type="match status" value="1"/>
</dbReference>
<evidence type="ECO:0000313" key="14">
    <source>
        <dbReference type="Proteomes" id="UP000019276"/>
    </source>
</evidence>
<keyword evidence="7 11" id="KW-0472">Membrane</keyword>
<name>W7Q7E5_9ALTE</name>
<dbReference type="GO" id="GO:0004129">
    <property type="term" value="F:cytochrome-c oxidase activity"/>
    <property type="evidence" value="ECO:0007669"/>
    <property type="project" value="UniProtKB-EC"/>
</dbReference>
<feature type="transmembrane region" description="Helical" evidence="11">
    <location>
        <begin position="275"/>
        <end position="293"/>
    </location>
</feature>
<dbReference type="PANTHER" id="PTHR11403">
    <property type="entry name" value="CYTOCHROME C OXIDASE SUBUNIT III"/>
    <property type="match status" value="1"/>
</dbReference>
<evidence type="ECO:0000256" key="1">
    <source>
        <dbReference type="ARBA" id="ARBA00004141"/>
    </source>
</evidence>
<feature type="transmembrane region" description="Helical" evidence="11">
    <location>
        <begin position="158"/>
        <end position="178"/>
    </location>
</feature>
<organism evidence="13 14">
    <name type="scientific">Catenovulum agarivorans DS-2</name>
    <dbReference type="NCBI Taxonomy" id="1328313"/>
    <lineage>
        <taxon>Bacteria</taxon>
        <taxon>Pseudomonadati</taxon>
        <taxon>Pseudomonadota</taxon>
        <taxon>Gammaproteobacteria</taxon>
        <taxon>Alteromonadales</taxon>
        <taxon>Alteromonadaceae</taxon>
        <taxon>Catenovulum</taxon>
    </lineage>
</organism>
<dbReference type="Gene3D" id="1.20.120.80">
    <property type="entry name" value="Cytochrome c oxidase, subunit III, four-helix bundle"/>
    <property type="match status" value="1"/>
</dbReference>
<dbReference type="STRING" id="1328313.DS2_16119"/>
<evidence type="ECO:0000256" key="5">
    <source>
        <dbReference type="ARBA" id="ARBA00022967"/>
    </source>
</evidence>
<proteinExistence type="inferred from homology"/>